<reference evidence="1 2" key="1">
    <citation type="journal article" date="2023" name="J. Hered.">
        <title>Chromosome-level genome of the wood stork (Mycteria americana) provides insight into avian chromosome evolution.</title>
        <authorList>
            <person name="Flamio R. Jr."/>
            <person name="Ramstad K.M."/>
        </authorList>
    </citation>
    <scope>NUCLEOTIDE SEQUENCE [LARGE SCALE GENOMIC DNA]</scope>
    <source>
        <strain evidence="1">JAX WOST 10</strain>
    </source>
</reference>
<keyword evidence="2" id="KW-1185">Reference proteome</keyword>
<evidence type="ECO:0000313" key="1">
    <source>
        <dbReference type="EMBL" id="KAK4812807.1"/>
    </source>
</evidence>
<evidence type="ECO:0000313" key="2">
    <source>
        <dbReference type="Proteomes" id="UP001333110"/>
    </source>
</evidence>
<protein>
    <submittedName>
        <fullName evidence="1">Uncharacterized protein</fullName>
    </submittedName>
</protein>
<dbReference type="AlphaFoldDB" id="A0AAN7RQB9"/>
<comment type="caution">
    <text evidence="1">The sequence shown here is derived from an EMBL/GenBank/DDBJ whole genome shotgun (WGS) entry which is preliminary data.</text>
</comment>
<name>A0AAN7RQB9_MYCAM</name>
<proteinExistence type="predicted"/>
<dbReference type="Proteomes" id="UP001333110">
    <property type="component" value="Unassembled WGS sequence"/>
</dbReference>
<accession>A0AAN7RQB9</accession>
<dbReference type="EMBL" id="JAUNZN010000014">
    <property type="protein sequence ID" value="KAK4812807.1"/>
    <property type="molecule type" value="Genomic_DNA"/>
</dbReference>
<sequence length="127" mass="13882">MGTKRLLKAPRAAGIWCSGDFYPGAKRSAGGWLNTPTSPRQGAKKKALSFSIWSSPSPLCSPPTYLLGEAPLPVADCKSPSTPQDHGKSRTRLAMDTHVKRISHTVLIFRNQLLINKSWRNRPLGTS</sequence>
<gene>
    <name evidence="1" type="ORF">QYF61_022031</name>
</gene>
<organism evidence="1 2">
    <name type="scientific">Mycteria americana</name>
    <name type="common">Wood stork</name>
    <dbReference type="NCBI Taxonomy" id="33587"/>
    <lineage>
        <taxon>Eukaryota</taxon>
        <taxon>Metazoa</taxon>
        <taxon>Chordata</taxon>
        <taxon>Craniata</taxon>
        <taxon>Vertebrata</taxon>
        <taxon>Euteleostomi</taxon>
        <taxon>Archelosauria</taxon>
        <taxon>Archosauria</taxon>
        <taxon>Dinosauria</taxon>
        <taxon>Saurischia</taxon>
        <taxon>Theropoda</taxon>
        <taxon>Coelurosauria</taxon>
        <taxon>Aves</taxon>
        <taxon>Neognathae</taxon>
        <taxon>Neoaves</taxon>
        <taxon>Aequornithes</taxon>
        <taxon>Ciconiiformes</taxon>
        <taxon>Ciconiidae</taxon>
        <taxon>Mycteria</taxon>
    </lineage>
</organism>